<evidence type="ECO:0000259" key="1">
    <source>
        <dbReference type="Pfam" id="PF09830"/>
    </source>
</evidence>
<dbReference type="Pfam" id="PF09830">
    <property type="entry name" value="ATP_transf"/>
    <property type="match status" value="1"/>
</dbReference>
<feature type="domain" description="ATP adenylyltransferase C-terminal" evidence="1">
    <location>
        <begin position="199"/>
        <end position="287"/>
    </location>
</feature>
<sequence>MICEIVKYSKKPKFISHFNLNFSYPMLKHALECARESIKAKTSFMLFLDNKNKKVIDEGHEFIFHYFNKENYKYHKGVQSHENNDPLLPPYPPFCEVAHIKDGADHFAFINLYQTSLGHIVISCANPHAKQNEHLNESDCAALSQVICAYENKGIAYFNHGLESGCSQMHKHMQYSTLEYQPLLKEMCEKKYSKSTLGIKYFSVKLNQISPSEIYEAYQELRKEASWQGSYNFIISNNYAVFVPRKLSIHPLGISLNSLGVCGHYFVYEDSNPEIEKKPLRILRDSCIISNG</sequence>
<dbReference type="GeneID" id="94838639"/>
<reference evidence="3" key="1">
    <citation type="submission" date="2016-10" db="EMBL/GenBank/DDBJ databases">
        <authorList>
            <person name="Benchimol M."/>
            <person name="Almeida L.G."/>
            <person name="Vasconcelos A.T."/>
            <person name="Perreira-Neves A."/>
            <person name="Rosa I.A."/>
            <person name="Tasca T."/>
            <person name="Bogo M.R."/>
            <person name="de Souza W."/>
        </authorList>
    </citation>
    <scope>NUCLEOTIDE SEQUENCE [LARGE SCALE GENOMIC DNA]</scope>
    <source>
        <strain evidence="3">K</strain>
    </source>
</reference>
<dbReference type="InterPro" id="IPR019200">
    <property type="entry name" value="ATP_adenylylTrfase_C"/>
</dbReference>
<dbReference type="EMBL" id="MLAK01000707">
    <property type="protein sequence ID" value="OHT07032.1"/>
    <property type="molecule type" value="Genomic_DNA"/>
</dbReference>
<dbReference type="GO" id="GO:0009117">
    <property type="term" value="P:nucleotide metabolic process"/>
    <property type="evidence" value="ECO:0007669"/>
    <property type="project" value="InterPro"/>
</dbReference>
<dbReference type="RefSeq" id="XP_068360168.1">
    <property type="nucleotide sequence ID" value="XM_068503935.1"/>
</dbReference>
<proteinExistence type="predicted"/>
<dbReference type="Pfam" id="PF19327">
    <property type="entry name" value="Ap4A_phos_N"/>
    <property type="match status" value="1"/>
</dbReference>
<evidence type="ECO:0000313" key="4">
    <source>
        <dbReference type="Proteomes" id="UP000179807"/>
    </source>
</evidence>
<dbReference type="InterPro" id="IPR045759">
    <property type="entry name" value="Ap4A_phos1/2_N"/>
</dbReference>
<dbReference type="VEuPathDB" id="TrichDB:TRFO_24758"/>
<dbReference type="PANTHER" id="PTHR38420">
    <property type="entry name" value="AP-4-A PHOSPHORYLASE II"/>
    <property type="match status" value="1"/>
</dbReference>
<dbReference type="AlphaFoldDB" id="A0A1J4K825"/>
<keyword evidence="4" id="KW-1185">Reference proteome</keyword>
<dbReference type="GO" id="GO:0005524">
    <property type="term" value="F:ATP binding"/>
    <property type="evidence" value="ECO:0007669"/>
    <property type="project" value="InterPro"/>
</dbReference>
<feature type="domain" description="Ap4A phosphorylase 1/2 N-terminal" evidence="2">
    <location>
        <begin position="68"/>
        <end position="181"/>
    </location>
</feature>
<organism evidence="3 4">
    <name type="scientific">Tritrichomonas foetus</name>
    <dbReference type="NCBI Taxonomy" id="1144522"/>
    <lineage>
        <taxon>Eukaryota</taxon>
        <taxon>Metamonada</taxon>
        <taxon>Parabasalia</taxon>
        <taxon>Tritrichomonadida</taxon>
        <taxon>Tritrichomonadidae</taxon>
        <taxon>Tritrichomonas</taxon>
    </lineage>
</organism>
<dbReference type="InterPro" id="IPR043171">
    <property type="entry name" value="Ap4A_phos1/2-like"/>
</dbReference>
<dbReference type="SUPFAM" id="SSF54197">
    <property type="entry name" value="HIT-like"/>
    <property type="match status" value="1"/>
</dbReference>
<gene>
    <name evidence="3" type="ORF">TRFO_24758</name>
</gene>
<dbReference type="PANTHER" id="PTHR38420:SF1">
    <property type="entry name" value="PUTATIVE (AFU_ORTHOLOGUE AFUA_5G14690)-RELATED"/>
    <property type="match status" value="1"/>
</dbReference>
<comment type="caution">
    <text evidence="3">The sequence shown here is derived from an EMBL/GenBank/DDBJ whole genome shotgun (WGS) entry which is preliminary data.</text>
</comment>
<evidence type="ECO:0000313" key="3">
    <source>
        <dbReference type="EMBL" id="OHT07032.1"/>
    </source>
</evidence>
<dbReference type="InterPro" id="IPR036265">
    <property type="entry name" value="HIT-like_sf"/>
</dbReference>
<evidence type="ECO:0000259" key="2">
    <source>
        <dbReference type="Pfam" id="PF19327"/>
    </source>
</evidence>
<dbReference type="Proteomes" id="UP000179807">
    <property type="component" value="Unassembled WGS sequence"/>
</dbReference>
<dbReference type="InterPro" id="IPR009163">
    <property type="entry name" value="Ap4A_phos1/2"/>
</dbReference>
<accession>A0A1J4K825</accession>
<name>A0A1J4K825_9EUKA</name>
<dbReference type="OrthoDB" id="10267950at2759"/>
<protein>
    <submittedName>
        <fullName evidence="3">Uncharacterized protein</fullName>
    </submittedName>
</protein>
<dbReference type="GO" id="GO:0003877">
    <property type="term" value="F:ATP:ADP adenylyltransferase activity"/>
    <property type="evidence" value="ECO:0007669"/>
    <property type="project" value="InterPro"/>
</dbReference>
<dbReference type="Gene3D" id="3.30.428.70">
    <property type="match status" value="1"/>
</dbReference>